<dbReference type="GO" id="GO:0004523">
    <property type="term" value="F:RNA-DNA hybrid ribonuclease activity"/>
    <property type="evidence" value="ECO:0007669"/>
    <property type="project" value="InterPro"/>
</dbReference>
<sequence length="99" mass="11167">MILSSIKQVMQAVEVLFVIIWIATANEFHHVIIELDSTMAINFVKYGCPAQHPCATLLEDIAILVCWNHIFREANSVTDILAKKGQDLPYGLHIFYAPL</sequence>
<feature type="domain" description="RNase H type-1" evidence="1">
    <location>
        <begin position="20"/>
        <end position="84"/>
    </location>
</feature>
<dbReference type="EMBL" id="SDMP01000015">
    <property type="protein sequence ID" value="RYR08027.1"/>
    <property type="molecule type" value="Genomic_DNA"/>
</dbReference>
<name>A0A444Z1F9_ARAHY</name>
<evidence type="ECO:0000313" key="2">
    <source>
        <dbReference type="EMBL" id="RYR08027.1"/>
    </source>
</evidence>
<dbReference type="GO" id="GO:0003676">
    <property type="term" value="F:nucleic acid binding"/>
    <property type="evidence" value="ECO:0007669"/>
    <property type="project" value="InterPro"/>
</dbReference>
<reference evidence="2 3" key="1">
    <citation type="submission" date="2019-01" db="EMBL/GenBank/DDBJ databases">
        <title>Sequencing of cultivated peanut Arachis hypogaea provides insights into genome evolution and oil improvement.</title>
        <authorList>
            <person name="Chen X."/>
        </authorList>
    </citation>
    <scope>NUCLEOTIDE SEQUENCE [LARGE SCALE GENOMIC DNA]</scope>
    <source>
        <strain evidence="3">cv. Fuhuasheng</strain>
        <tissue evidence="2">Leaves</tissue>
    </source>
</reference>
<dbReference type="AlphaFoldDB" id="A0A444Z1F9"/>
<gene>
    <name evidence="2" type="ORF">Ahy_B05g075565</name>
</gene>
<protein>
    <recommendedName>
        <fullName evidence="1">RNase H type-1 domain-containing protein</fullName>
    </recommendedName>
</protein>
<proteinExistence type="predicted"/>
<dbReference type="Pfam" id="PF13456">
    <property type="entry name" value="RVT_3"/>
    <property type="match status" value="1"/>
</dbReference>
<comment type="caution">
    <text evidence="2">The sequence shown here is derived from an EMBL/GenBank/DDBJ whole genome shotgun (WGS) entry which is preliminary data.</text>
</comment>
<accession>A0A444Z1F9</accession>
<dbReference type="InterPro" id="IPR002156">
    <property type="entry name" value="RNaseH_domain"/>
</dbReference>
<evidence type="ECO:0000313" key="3">
    <source>
        <dbReference type="Proteomes" id="UP000289738"/>
    </source>
</evidence>
<keyword evidence="3" id="KW-1185">Reference proteome</keyword>
<evidence type="ECO:0000259" key="1">
    <source>
        <dbReference type="Pfam" id="PF13456"/>
    </source>
</evidence>
<dbReference type="Proteomes" id="UP000289738">
    <property type="component" value="Chromosome B05"/>
</dbReference>
<organism evidence="2 3">
    <name type="scientific">Arachis hypogaea</name>
    <name type="common">Peanut</name>
    <dbReference type="NCBI Taxonomy" id="3818"/>
    <lineage>
        <taxon>Eukaryota</taxon>
        <taxon>Viridiplantae</taxon>
        <taxon>Streptophyta</taxon>
        <taxon>Embryophyta</taxon>
        <taxon>Tracheophyta</taxon>
        <taxon>Spermatophyta</taxon>
        <taxon>Magnoliopsida</taxon>
        <taxon>eudicotyledons</taxon>
        <taxon>Gunneridae</taxon>
        <taxon>Pentapetalae</taxon>
        <taxon>rosids</taxon>
        <taxon>fabids</taxon>
        <taxon>Fabales</taxon>
        <taxon>Fabaceae</taxon>
        <taxon>Papilionoideae</taxon>
        <taxon>50 kb inversion clade</taxon>
        <taxon>dalbergioids sensu lato</taxon>
        <taxon>Dalbergieae</taxon>
        <taxon>Pterocarpus clade</taxon>
        <taxon>Arachis</taxon>
    </lineage>
</organism>